<gene>
    <name evidence="2" type="ORF">ACFQS1_31650</name>
</gene>
<name>A0ABW2HZP9_9ACTN</name>
<evidence type="ECO:0000313" key="2">
    <source>
        <dbReference type="EMBL" id="MFC7278557.1"/>
    </source>
</evidence>
<organism evidence="2 3">
    <name type="scientific">Paractinoplanes rhizophilus</name>
    <dbReference type="NCBI Taxonomy" id="1416877"/>
    <lineage>
        <taxon>Bacteria</taxon>
        <taxon>Bacillati</taxon>
        <taxon>Actinomycetota</taxon>
        <taxon>Actinomycetes</taxon>
        <taxon>Micromonosporales</taxon>
        <taxon>Micromonosporaceae</taxon>
        <taxon>Paractinoplanes</taxon>
    </lineage>
</organism>
<dbReference type="RefSeq" id="WP_378975505.1">
    <property type="nucleotide sequence ID" value="NZ_JBHTBJ010000034.1"/>
</dbReference>
<evidence type="ECO:0000313" key="3">
    <source>
        <dbReference type="Proteomes" id="UP001596548"/>
    </source>
</evidence>
<evidence type="ECO:0000256" key="1">
    <source>
        <dbReference type="SAM" id="MobiDB-lite"/>
    </source>
</evidence>
<comment type="caution">
    <text evidence="2">The sequence shown here is derived from an EMBL/GenBank/DDBJ whole genome shotgun (WGS) entry which is preliminary data.</text>
</comment>
<sequence length="329" mass="34700">MTHPQGGHPGHPEPVPVPSPDPEPPQPIPPDDPIPPEPPHAFGAPFVPADPVPTAFVSAAADPTASFIDASPDPHARQWPPAGTFADEAPTASMPAVAPSLVAEHTQVIPATTPWHAAHEAPGQWQTRPPESMGWHAASHGHAASPYSAPGHAVSPDSAPGQEPEPIWSGPQQPWQAPPAPAKGKRGGLWVSLALAATLLLCAGGATSAYLLLRDADNPGSPDPATAVDRFLTAVYTQRDATAADDLVCRQARDRNKLADRVDEIRAYSEGYQNPVYRWDEPAVSSSDADRARVSVRITMSTGDEKTAGQDLEFTVIRKTGWLVCEVSG</sequence>
<evidence type="ECO:0008006" key="4">
    <source>
        <dbReference type="Google" id="ProtNLM"/>
    </source>
</evidence>
<dbReference type="EMBL" id="JBHTBJ010000034">
    <property type="protein sequence ID" value="MFC7278557.1"/>
    <property type="molecule type" value="Genomic_DNA"/>
</dbReference>
<keyword evidence="3" id="KW-1185">Reference proteome</keyword>
<protein>
    <recommendedName>
        <fullName evidence="4">Mce-associated membrane protein</fullName>
    </recommendedName>
</protein>
<accession>A0ABW2HZP9</accession>
<feature type="region of interest" description="Disordered" evidence="1">
    <location>
        <begin position="65"/>
        <end position="89"/>
    </location>
</feature>
<reference evidence="3" key="1">
    <citation type="journal article" date="2019" name="Int. J. Syst. Evol. Microbiol.">
        <title>The Global Catalogue of Microorganisms (GCM) 10K type strain sequencing project: providing services to taxonomists for standard genome sequencing and annotation.</title>
        <authorList>
            <consortium name="The Broad Institute Genomics Platform"/>
            <consortium name="The Broad Institute Genome Sequencing Center for Infectious Disease"/>
            <person name="Wu L."/>
            <person name="Ma J."/>
        </authorList>
    </citation>
    <scope>NUCLEOTIDE SEQUENCE [LARGE SCALE GENOMIC DNA]</scope>
    <source>
        <strain evidence="3">XZYJT-10</strain>
    </source>
</reference>
<feature type="region of interest" description="Disordered" evidence="1">
    <location>
        <begin position="116"/>
        <end position="183"/>
    </location>
</feature>
<feature type="region of interest" description="Disordered" evidence="1">
    <location>
        <begin position="1"/>
        <end position="51"/>
    </location>
</feature>
<feature type="compositionally biased region" description="Low complexity" evidence="1">
    <location>
        <begin position="136"/>
        <end position="149"/>
    </location>
</feature>
<proteinExistence type="predicted"/>
<dbReference type="Proteomes" id="UP001596548">
    <property type="component" value="Unassembled WGS sequence"/>
</dbReference>
<feature type="compositionally biased region" description="Pro residues" evidence="1">
    <location>
        <begin position="12"/>
        <end position="39"/>
    </location>
</feature>